<accession>A0ABD5SGX5</accession>
<feature type="transmembrane region" description="Helical" evidence="1">
    <location>
        <begin position="158"/>
        <end position="175"/>
    </location>
</feature>
<evidence type="ECO:0000313" key="3">
    <source>
        <dbReference type="Proteomes" id="UP001596383"/>
    </source>
</evidence>
<comment type="caution">
    <text evidence="2">The sequence shown here is derived from an EMBL/GenBank/DDBJ whole genome shotgun (WGS) entry which is preliminary data.</text>
</comment>
<dbReference type="AlphaFoldDB" id="A0ABD5SGX5"/>
<evidence type="ECO:0000313" key="2">
    <source>
        <dbReference type="EMBL" id="MFC6764274.1"/>
    </source>
</evidence>
<dbReference type="RefSeq" id="WP_273737350.1">
    <property type="nucleotide sequence ID" value="NZ_JAQIVI010000066.1"/>
</dbReference>
<evidence type="ECO:0000256" key="1">
    <source>
        <dbReference type="SAM" id="Phobius"/>
    </source>
</evidence>
<organism evidence="2 3">
    <name type="scientific">Natrinema soli</name>
    <dbReference type="NCBI Taxonomy" id="1930624"/>
    <lineage>
        <taxon>Archaea</taxon>
        <taxon>Methanobacteriati</taxon>
        <taxon>Methanobacteriota</taxon>
        <taxon>Stenosarchaea group</taxon>
        <taxon>Halobacteria</taxon>
        <taxon>Halobacteriales</taxon>
        <taxon>Natrialbaceae</taxon>
        <taxon>Natrinema</taxon>
    </lineage>
</organism>
<feature type="transmembrane region" description="Helical" evidence="1">
    <location>
        <begin position="211"/>
        <end position="233"/>
    </location>
</feature>
<keyword evidence="1" id="KW-0472">Membrane</keyword>
<dbReference type="EMBL" id="JBHSWV010000066">
    <property type="protein sequence ID" value="MFC6764274.1"/>
    <property type="molecule type" value="Genomic_DNA"/>
</dbReference>
<reference evidence="2 3" key="1">
    <citation type="journal article" date="2019" name="Int. J. Syst. Evol. Microbiol.">
        <title>The Global Catalogue of Microorganisms (GCM) 10K type strain sequencing project: providing services to taxonomists for standard genome sequencing and annotation.</title>
        <authorList>
            <consortium name="The Broad Institute Genomics Platform"/>
            <consortium name="The Broad Institute Genome Sequencing Center for Infectious Disease"/>
            <person name="Wu L."/>
            <person name="Ma J."/>
        </authorList>
    </citation>
    <scope>NUCLEOTIDE SEQUENCE [LARGE SCALE GENOMIC DNA]</scope>
    <source>
        <strain evidence="2 3">LMG 29247</strain>
    </source>
</reference>
<dbReference type="Proteomes" id="UP001596383">
    <property type="component" value="Unassembled WGS sequence"/>
</dbReference>
<feature type="transmembrane region" description="Helical" evidence="1">
    <location>
        <begin position="253"/>
        <end position="275"/>
    </location>
</feature>
<sequence length="281" mass="30240">MSALLRSAVEGATDRCAVEFDRTTAVVAAMLGLDAIWWLLLYGGHVPMPGMQWLLTTAEIPMTAPGAMERGVFHVGTPEAVVGYAATWGVMMWAMMQPAMTRFTREYAAAYQGSALGAARALASFLVSYYAVWLVTACVPLLYEAVLPGGIYGVTREYTHLVVGVVLVCTGIYQLSGFKRSFLRTCCADVPLHQDGALLAAREGLYHGVRCVLTCFGAFFVAMLFFGEMNLVWMVALTGIVTIERLPSWGEEIAVGTGLVSLVAGLLVLVIRPALPIAFAL</sequence>
<keyword evidence="3" id="KW-1185">Reference proteome</keyword>
<name>A0ABD5SGX5_9EURY</name>
<feature type="transmembrane region" description="Helical" evidence="1">
    <location>
        <begin position="25"/>
        <end position="44"/>
    </location>
</feature>
<feature type="transmembrane region" description="Helical" evidence="1">
    <location>
        <begin position="121"/>
        <end position="143"/>
    </location>
</feature>
<dbReference type="Pfam" id="PF09948">
    <property type="entry name" value="PpoB2"/>
    <property type="match status" value="1"/>
</dbReference>
<protein>
    <submittedName>
        <fullName evidence="2">DUF2182 domain-containing protein</fullName>
    </submittedName>
</protein>
<keyword evidence="1" id="KW-0812">Transmembrane</keyword>
<gene>
    <name evidence="2" type="ORF">ACFQE6_04210</name>
</gene>
<keyword evidence="1" id="KW-1133">Transmembrane helix</keyword>
<dbReference type="InterPro" id="IPR018688">
    <property type="entry name" value="PpoB2-like"/>
</dbReference>
<proteinExistence type="predicted"/>
<feature type="transmembrane region" description="Helical" evidence="1">
    <location>
        <begin position="81"/>
        <end position="100"/>
    </location>
</feature>